<feature type="region of interest" description="Disordered" evidence="2">
    <location>
        <begin position="576"/>
        <end position="607"/>
    </location>
</feature>
<proteinExistence type="predicted"/>
<feature type="transmembrane region" description="Helical" evidence="3">
    <location>
        <begin position="320"/>
        <end position="341"/>
    </location>
</feature>
<dbReference type="EMBL" id="JACHKT010000026">
    <property type="protein sequence ID" value="MBB6004635.1"/>
    <property type="molecule type" value="Genomic_DNA"/>
</dbReference>
<accession>A0A841EN30</accession>
<feature type="transmembrane region" description="Helical" evidence="3">
    <location>
        <begin position="118"/>
        <end position="142"/>
    </location>
</feature>
<evidence type="ECO:0000313" key="6">
    <source>
        <dbReference type="Proteomes" id="UP000524404"/>
    </source>
</evidence>
<name>A0A841EN30_9BACT</name>
<sequence length="607" mass="67899">MNSILNFFPENVMSAVGWTLLHSVWQLMALAIVLKAVFIFSKNSAIKKYWFGFASLLFQVFASIITFLIVFEENSVSSITQTNLTFDKIAQANLSTSSTITSNTSVWMDFQVLFSENVNLLVTAWMIGMLFLSVRLMGGYFYTEQLRWKYTKTIQGDTLVLFNQLLEKVKIKKGINLLESSLATSPMTIGFLQPVILLPIGLITGLSNNELEAVLAHELAHIKRHDYLVNIIQSLVEILFFFHPATWWISANIREERENCCDDLAIELCGNNVHLAKALTKVEIFQQQTNMSLAMGFAGKKQTLLGRVHRILGVKKTKSVNYAGIIIMSLFALTTFVFVNLPNNADAQTSPQTPKTSKKTVTTTTKVTKKTSRSVSVKSDFNNNLNISNGNIYVNGERIHLSPSDSIKVAKELQAIEILEKKMEPHQKKIETLSNQIAVYSQQINEHSQPMNDFSIKISELSNKLSKLGEKQGSIAEKMMSYKEGSQARKNAEQSMNQIEKEMKIIEQQMEKYGDEMGKIGERMNFNSAPIDSLSKLIELEAKPIEALGKEMELHAKEIHKVLPASVRAKINSAFNSIPDFPEAPTPPTPPAPASFPTPPSPPSIKP</sequence>
<dbReference type="Gene3D" id="3.30.2010.10">
    <property type="entry name" value="Metalloproteases ('zincins'), catalytic domain"/>
    <property type="match status" value="1"/>
</dbReference>
<protein>
    <submittedName>
        <fullName evidence="5">Beta-lactamase regulating signal transducer with metallopeptidase domain/predicted nucleic acid-binding Zn-ribbon protein</fullName>
    </submittedName>
</protein>
<comment type="caution">
    <text evidence="5">The sequence shown here is derived from an EMBL/GenBank/DDBJ whole genome shotgun (WGS) entry which is preliminary data.</text>
</comment>
<feature type="domain" description="Peptidase M56" evidence="4">
    <location>
        <begin position="43"/>
        <end position="309"/>
    </location>
</feature>
<keyword evidence="1" id="KW-0175">Coiled coil</keyword>
<evidence type="ECO:0000256" key="1">
    <source>
        <dbReference type="SAM" id="Coils"/>
    </source>
</evidence>
<dbReference type="RefSeq" id="WP_184135755.1">
    <property type="nucleotide sequence ID" value="NZ_JACHKT010000026.1"/>
</dbReference>
<dbReference type="PANTHER" id="PTHR34978">
    <property type="entry name" value="POSSIBLE SENSOR-TRANSDUCER PROTEIN BLAR"/>
    <property type="match status" value="1"/>
</dbReference>
<feature type="transmembrane region" description="Helical" evidence="3">
    <location>
        <begin position="50"/>
        <end position="71"/>
    </location>
</feature>
<dbReference type="PANTHER" id="PTHR34978:SF3">
    <property type="entry name" value="SLR0241 PROTEIN"/>
    <property type="match status" value="1"/>
</dbReference>
<dbReference type="CDD" id="cd07341">
    <property type="entry name" value="M56_BlaR1_MecR1_like"/>
    <property type="match status" value="1"/>
</dbReference>
<keyword evidence="6" id="KW-1185">Reference proteome</keyword>
<keyword evidence="3" id="KW-1133">Transmembrane helix</keyword>
<dbReference type="Gene3D" id="1.10.287.1490">
    <property type="match status" value="1"/>
</dbReference>
<evidence type="ECO:0000256" key="3">
    <source>
        <dbReference type="SAM" id="Phobius"/>
    </source>
</evidence>
<dbReference type="Proteomes" id="UP000524404">
    <property type="component" value="Unassembled WGS sequence"/>
</dbReference>
<keyword evidence="3" id="KW-0472">Membrane</keyword>
<dbReference type="Pfam" id="PF05569">
    <property type="entry name" value="Peptidase_M56"/>
    <property type="match status" value="1"/>
</dbReference>
<reference evidence="5 6" key="1">
    <citation type="submission" date="2020-08" db="EMBL/GenBank/DDBJ databases">
        <title>Functional genomics of gut bacteria from endangered species of beetles.</title>
        <authorList>
            <person name="Carlos-Shanley C."/>
        </authorList>
    </citation>
    <scope>NUCLEOTIDE SEQUENCE [LARGE SCALE GENOMIC DNA]</scope>
    <source>
        <strain evidence="5 6">S00070</strain>
    </source>
</reference>
<evidence type="ECO:0000256" key="2">
    <source>
        <dbReference type="SAM" id="MobiDB-lite"/>
    </source>
</evidence>
<gene>
    <name evidence="5" type="ORF">HNP25_003301</name>
</gene>
<dbReference type="InterPro" id="IPR052173">
    <property type="entry name" value="Beta-lactam_resp_regulator"/>
</dbReference>
<evidence type="ECO:0000259" key="4">
    <source>
        <dbReference type="Pfam" id="PF05569"/>
    </source>
</evidence>
<feature type="transmembrane region" description="Helical" evidence="3">
    <location>
        <begin position="20"/>
        <end position="38"/>
    </location>
</feature>
<keyword evidence="3" id="KW-0812">Transmembrane</keyword>
<dbReference type="InterPro" id="IPR008756">
    <property type="entry name" value="Peptidase_M56"/>
</dbReference>
<dbReference type="AlphaFoldDB" id="A0A841EN30"/>
<feature type="coiled-coil region" evidence="1">
    <location>
        <begin position="482"/>
        <end position="516"/>
    </location>
</feature>
<evidence type="ECO:0000313" key="5">
    <source>
        <dbReference type="EMBL" id="MBB6004635.1"/>
    </source>
</evidence>
<organism evidence="5 6">
    <name type="scientific">Arcicella rosea</name>
    <dbReference type="NCBI Taxonomy" id="502909"/>
    <lineage>
        <taxon>Bacteria</taxon>
        <taxon>Pseudomonadati</taxon>
        <taxon>Bacteroidota</taxon>
        <taxon>Cytophagia</taxon>
        <taxon>Cytophagales</taxon>
        <taxon>Flectobacillaceae</taxon>
        <taxon>Arcicella</taxon>
    </lineage>
</organism>
<feature type="compositionally biased region" description="Pro residues" evidence="2">
    <location>
        <begin position="582"/>
        <end position="607"/>
    </location>
</feature>